<gene>
    <name evidence="2" type="ORF">FG87_22665</name>
</gene>
<evidence type="ECO:0000256" key="1">
    <source>
        <dbReference type="SAM" id="SignalP"/>
    </source>
</evidence>
<organism evidence="2 3">
    <name type="scientific">Nocardia vulneris</name>
    <dbReference type="NCBI Taxonomy" id="1141657"/>
    <lineage>
        <taxon>Bacteria</taxon>
        <taxon>Bacillati</taxon>
        <taxon>Actinomycetota</taxon>
        <taxon>Actinomycetes</taxon>
        <taxon>Mycobacteriales</taxon>
        <taxon>Nocardiaceae</taxon>
        <taxon>Nocardia</taxon>
    </lineage>
</organism>
<accession>A0ABR4ZD34</accession>
<feature type="chain" id="PRO_5047012936" description="Secreted protein" evidence="1">
    <location>
        <begin position="27"/>
        <end position="123"/>
    </location>
</feature>
<evidence type="ECO:0000313" key="3">
    <source>
        <dbReference type="Proteomes" id="UP000031364"/>
    </source>
</evidence>
<comment type="caution">
    <text evidence="2">The sequence shown here is derived from an EMBL/GenBank/DDBJ whole genome shotgun (WGS) entry which is preliminary data.</text>
</comment>
<name>A0ABR4ZD34_9NOCA</name>
<keyword evidence="1" id="KW-0732">Signal</keyword>
<keyword evidence="3" id="KW-1185">Reference proteome</keyword>
<proteinExistence type="predicted"/>
<reference evidence="2 3" key="1">
    <citation type="journal article" date="2014" name="Int. J. Syst. Evol. Microbiol.">
        <title>Nocardia vulneris sp. nov., isolated from wounds of human patients in North America.</title>
        <authorList>
            <person name="Lasker B.A."/>
            <person name="Bell M."/>
            <person name="Klenk H.P."/>
            <person name="Sproer C."/>
            <person name="Schumann C."/>
            <person name="Schumann P."/>
            <person name="Brown J.M."/>
        </authorList>
    </citation>
    <scope>NUCLEOTIDE SEQUENCE [LARGE SCALE GENOMIC DNA]</scope>
    <source>
        <strain evidence="2 3">W9851</strain>
    </source>
</reference>
<evidence type="ECO:0008006" key="4">
    <source>
        <dbReference type="Google" id="ProtNLM"/>
    </source>
</evidence>
<protein>
    <recommendedName>
        <fullName evidence="4">Secreted protein</fullName>
    </recommendedName>
</protein>
<evidence type="ECO:0000313" key="2">
    <source>
        <dbReference type="EMBL" id="KIA62929.1"/>
    </source>
</evidence>
<dbReference type="Proteomes" id="UP000031364">
    <property type="component" value="Unassembled WGS sequence"/>
</dbReference>
<dbReference type="EMBL" id="JNFP01000027">
    <property type="protein sequence ID" value="KIA62929.1"/>
    <property type="molecule type" value="Genomic_DNA"/>
</dbReference>
<sequence length="123" mass="13202">MRAGTLLVAGAMTSALTLLGSATATAEPANTMPEDGLYLVGVDIFPGWWEAPGAPDRDHPCDWRRLFKVEGDNTDMRNIIGNDYTRGGRVLAEIKPTDVAFKTKNCGPWRLVPAPPRSGSFGG</sequence>
<feature type="signal peptide" evidence="1">
    <location>
        <begin position="1"/>
        <end position="26"/>
    </location>
</feature>